<sequence length="267" mass="29723">MTEDPGPGVFSLELDPQGTSQCFIIKGYQKYWTSGEWNGQNFSKVPDLNVLNLLDFAYFSRSSGNYFTYSVTDASMTSRFVLEISGKLEQLLWSETTHRWDLFWYQPSQQCEVYAYCGAFSNCSQKARLFCQCLPGFEPLSVGSWNAGDMSGGCARKAPLQCGNDSQANGQNDQFLWISKVRLPVNPIVLQVRSAVDCESACFGNCSCSAYVYGSDGCSIWSEDLFNMEQLTNDDTDGRDFYLKLAASEFLSNGKNNGIVAVVLVAW</sequence>
<proteinExistence type="predicted"/>
<accession>A0ACC0H984</accession>
<dbReference type="Proteomes" id="UP001060215">
    <property type="component" value="Chromosome 5"/>
</dbReference>
<gene>
    <name evidence="1" type="ORF">LOK49_LG06G00637</name>
</gene>
<dbReference type="EMBL" id="CM045762">
    <property type="protein sequence ID" value="KAI8009760.1"/>
    <property type="molecule type" value="Genomic_DNA"/>
</dbReference>
<reference evidence="1 2" key="1">
    <citation type="journal article" date="2022" name="Plant J.">
        <title>Chromosome-level genome of Camellia lanceoleosa provides a valuable resource for understanding genome evolution and self-incompatibility.</title>
        <authorList>
            <person name="Gong W."/>
            <person name="Xiao S."/>
            <person name="Wang L."/>
            <person name="Liao Z."/>
            <person name="Chang Y."/>
            <person name="Mo W."/>
            <person name="Hu G."/>
            <person name="Li W."/>
            <person name="Zhao G."/>
            <person name="Zhu H."/>
            <person name="Hu X."/>
            <person name="Ji K."/>
            <person name="Xiang X."/>
            <person name="Song Q."/>
            <person name="Yuan D."/>
            <person name="Jin S."/>
            <person name="Zhang L."/>
        </authorList>
    </citation>
    <scope>NUCLEOTIDE SEQUENCE [LARGE SCALE GENOMIC DNA]</scope>
    <source>
        <strain evidence="1">SQ_2022a</strain>
    </source>
</reference>
<comment type="caution">
    <text evidence="1">The sequence shown here is derived from an EMBL/GenBank/DDBJ whole genome shotgun (WGS) entry which is preliminary data.</text>
</comment>
<keyword evidence="2" id="KW-1185">Reference proteome</keyword>
<protein>
    <submittedName>
        <fullName evidence="1">G-type lectin S-receptor-like serine/threonine-protein kinase</fullName>
    </submittedName>
</protein>
<name>A0ACC0H984_9ERIC</name>
<evidence type="ECO:0000313" key="1">
    <source>
        <dbReference type="EMBL" id="KAI8009760.1"/>
    </source>
</evidence>
<organism evidence="1 2">
    <name type="scientific">Camellia lanceoleosa</name>
    <dbReference type="NCBI Taxonomy" id="1840588"/>
    <lineage>
        <taxon>Eukaryota</taxon>
        <taxon>Viridiplantae</taxon>
        <taxon>Streptophyta</taxon>
        <taxon>Embryophyta</taxon>
        <taxon>Tracheophyta</taxon>
        <taxon>Spermatophyta</taxon>
        <taxon>Magnoliopsida</taxon>
        <taxon>eudicotyledons</taxon>
        <taxon>Gunneridae</taxon>
        <taxon>Pentapetalae</taxon>
        <taxon>asterids</taxon>
        <taxon>Ericales</taxon>
        <taxon>Theaceae</taxon>
        <taxon>Camellia</taxon>
    </lineage>
</organism>
<evidence type="ECO:0000313" key="2">
    <source>
        <dbReference type="Proteomes" id="UP001060215"/>
    </source>
</evidence>